<organism evidence="1 2">
    <name type="scientific">Manihot esculenta</name>
    <name type="common">Cassava</name>
    <name type="synonym">Jatropha manihot</name>
    <dbReference type="NCBI Taxonomy" id="3983"/>
    <lineage>
        <taxon>Eukaryota</taxon>
        <taxon>Viridiplantae</taxon>
        <taxon>Streptophyta</taxon>
        <taxon>Embryophyta</taxon>
        <taxon>Tracheophyta</taxon>
        <taxon>Spermatophyta</taxon>
        <taxon>Magnoliopsida</taxon>
        <taxon>eudicotyledons</taxon>
        <taxon>Gunneridae</taxon>
        <taxon>Pentapetalae</taxon>
        <taxon>rosids</taxon>
        <taxon>fabids</taxon>
        <taxon>Malpighiales</taxon>
        <taxon>Euphorbiaceae</taxon>
        <taxon>Crotonoideae</taxon>
        <taxon>Manihoteae</taxon>
        <taxon>Manihot</taxon>
    </lineage>
</organism>
<keyword evidence="2" id="KW-1185">Reference proteome</keyword>
<gene>
    <name evidence="1" type="ORF">MANES_15G016000v8</name>
</gene>
<evidence type="ECO:0000313" key="1">
    <source>
        <dbReference type="EMBL" id="KAG8636601.1"/>
    </source>
</evidence>
<proteinExistence type="predicted"/>
<accession>A0ACB7G9A8</accession>
<dbReference type="EMBL" id="CM004401">
    <property type="protein sequence ID" value="KAG8636601.1"/>
    <property type="molecule type" value="Genomic_DNA"/>
</dbReference>
<name>A0ACB7G9A8_MANES</name>
<evidence type="ECO:0000313" key="2">
    <source>
        <dbReference type="Proteomes" id="UP000091857"/>
    </source>
</evidence>
<dbReference type="Proteomes" id="UP000091857">
    <property type="component" value="Chromosome 15"/>
</dbReference>
<reference evidence="2" key="1">
    <citation type="journal article" date="2016" name="Nat. Biotechnol.">
        <title>Sequencing wild and cultivated cassava and related species reveals extensive interspecific hybridization and genetic diversity.</title>
        <authorList>
            <person name="Bredeson J.V."/>
            <person name="Lyons J.B."/>
            <person name="Prochnik S.E."/>
            <person name="Wu G.A."/>
            <person name="Ha C.M."/>
            <person name="Edsinger-Gonzales E."/>
            <person name="Grimwood J."/>
            <person name="Schmutz J."/>
            <person name="Rabbi I.Y."/>
            <person name="Egesi C."/>
            <person name="Nauluvula P."/>
            <person name="Lebot V."/>
            <person name="Ndunguru J."/>
            <person name="Mkamilo G."/>
            <person name="Bart R.S."/>
            <person name="Setter T.L."/>
            <person name="Gleadow R.M."/>
            <person name="Kulakow P."/>
            <person name="Ferguson M.E."/>
            <person name="Rounsley S."/>
            <person name="Rokhsar D.S."/>
        </authorList>
    </citation>
    <scope>NUCLEOTIDE SEQUENCE [LARGE SCALE GENOMIC DNA]</scope>
    <source>
        <strain evidence="2">cv. AM560-2</strain>
    </source>
</reference>
<comment type="caution">
    <text evidence="1">The sequence shown here is derived from an EMBL/GenBank/DDBJ whole genome shotgun (WGS) entry which is preliminary data.</text>
</comment>
<sequence length="195" mass="21334">MHLFFSRFTEMGCRESKHAVATGNTISRKKSDAGSRKSKYIKTVGETSDKGKKTDSLVQQEESQNVSKCLVDEDALAVGDEVKKDITDEHRELKEGAEQMNKGDGVAVEEQEAPAAGRLISKESPNRFFSSRKDEDVEGFAAEGRSEFFSPRLGSEKENSFSDCVKSDDVVEETLDPQKMVKSAVLGSNGLGASQ</sequence>
<protein>
    <submittedName>
        <fullName evidence="1">Uncharacterized protein</fullName>
    </submittedName>
</protein>